<proteinExistence type="predicted"/>
<feature type="compositionally biased region" description="Polar residues" evidence="1">
    <location>
        <begin position="36"/>
        <end position="46"/>
    </location>
</feature>
<accession>A0A9W3H7Y7</accession>
<sequence length="375" mass="39592">MSRALGFCRLHGSGSDLAPVDGACNSEPDGWEGFRTRTSPAGSQCGSMRKGTESASWMPGLLSSTSCRARPSSAEDPVAATGCPLKTASAHIPHSHHSFLRTAAGHRAHPRGSVEPPRVGSERRRVSWALQEPPSPQHLSPSWDRSVWPQLNSLRVSPGGWSRRFSGTSSVERRAQPGLEPGSWLGAGRWILLLRFGVPGTSQGCSRGDREKPGPRLCGWERPEQILPSTGCSTNRTASGTPAWPGPARASEGSLRTACRITAQLPGSAPYPPGKKERKRTMYSMEAFCQFLNCGKILICCLKESLKTTPVRQSAGTTRRAAGRAENTKAACPAPDSQPGAVIIGKCSAKSGWAEVGGLGGAGGPDAGRAASHPF</sequence>
<evidence type="ECO:0000313" key="2">
    <source>
        <dbReference type="RefSeq" id="XP_045361930.1"/>
    </source>
</evidence>
<feature type="region of interest" description="Disordered" evidence="1">
    <location>
        <begin position="35"/>
        <end position="57"/>
    </location>
</feature>
<protein>
    <submittedName>
        <fullName evidence="2">Uncharacterized protein LOC123612562</fullName>
    </submittedName>
</protein>
<feature type="region of interest" description="Disordered" evidence="1">
    <location>
        <begin position="103"/>
        <end position="123"/>
    </location>
</feature>
<dbReference type="AlphaFoldDB" id="A0A9W3H7Y7"/>
<name>A0A9W3H7Y7_CAMBA</name>
<feature type="region of interest" description="Disordered" evidence="1">
    <location>
        <begin position="313"/>
        <end position="334"/>
    </location>
</feature>
<feature type="compositionally biased region" description="Polar residues" evidence="1">
    <location>
        <begin position="229"/>
        <end position="240"/>
    </location>
</feature>
<feature type="region of interest" description="Disordered" evidence="1">
    <location>
        <begin position="229"/>
        <end position="251"/>
    </location>
</feature>
<evidence type="ECO:0000256" key="1">
    <source>
        <dbReference type="SAM" id="MobiDB-lite"/>
    </source>
</evidence>
<organism evidence="2">
    <name type="scientific">Camelus bactrianus</name>
    <name type="common">Bactrian camel</name>
    <dbReference type="NCBI Taxonomy" id="9837"/>
    <lineage>
        <taxon>Eukaryota</taxon>
        <taxon>Metazoa</taxon>
        <taxon>Chordata</taxon>
        <taxon>Craniata</taxon>
        <taxon>Vertebrata</taxon>
        <taxon>Euteleostomi</taxon>
        <taxon>Mammalia</taxon>
        <taxon>Eutheria</taxon>
        <taxon>Laurasiatheria</taxon>
        <taxon>Artiodactyla</taxon>
        <taxon>Tylopoda</taxon>
        <taxon>Camelidae</taxon>
        <taxon>Camelus</taxon>
    </lineage>
</organism>
<dbReference type="RefSeq" id="XP_045361930.1">
    <property type="nucleotide sequence ID" value="XM_045505974.1"/>
</dbReference>
<reference evidence="2" key="1">
    <citation type="submission" date="2025-08" db="UniProtKB">
        <authorList>
            <consortium name="RefSeq"/>
        </authorList>
    </citation>
    <scope>IDENTIFICATION</scope>
    <source>
        <tissue evidence="2">Blood</tissue>
    </source>
</reference>
<gene>
    <name evidence="2" type="primary">LOC123612562</name>
</gene>